<sequence>MQEGSKRTSIGAFSSRGIRIDVPARIIVAARAFKQANRHLSTIEAS</sequence>
<dbReference type="AlphaFoldDB" id="A0A242N0J6"/>
<protein>
    <submittedName>
        <fullName evidence="1">Uncharacterized protein</fullName>
    </submittedName>
</protein>
<reference evidence="1 2" key="1">
    <citation type="submission" date="2017-03" db="EMBL/GenBank/DDBJ databases">
        <title>Genome analysis of strain PAMC 26577.</title>
        <authorList>
            <person name="Oh H.-M."/>
            <person name="Yang J.-A."/>
        </authorList>
    </citation>
    <scope>NUCLEOTIDE SEQUENCE [LARGE SCALE GENOMIC DNA]</scope>
    <source>
        <strain evidence="1 2">PAMC 26577</strain>
    </source>
</reference>
<accession>A0A242N0J6</accession>
<name>A0A242N0J6_CABSO</name>
<dbReference type="Proteomes" id="UP000195221">
    <property type="component" value="Unassembled WGS sequence"/>
</dbReference>
<dbReference type="EMBL" id="NBTZ01000033">
    <property type="protein sequence ID" value="OTP77093.1"/>
    <property type="molecule type" value="Genomic_DNA"/>
</dbReference>
<evidence type="ECO:0000313" key="2">
    <source>
        <dbReference type="Proteomes" id="UP000195221"/>
    </source>
</evidence>
<gene>
    <name evidence="1" type="ORF">PAMC26577_09005</name>
</gene>
<comment type="caution">
    <text evidence="1">The sequence shown here is derived from an EMBL/GenBank/DDBJ whole genome shotgun (WGS) entry which is preliminary data.</text>
</comment>
<evidence type="ECO:0000313" key="1">
    <source>
        <dbReference type="EMBL" id="OTP77093.1"/>
    </source>
</evidence>
<proteinExistence type="predicted"/>
<organism evidence="1 2">
    <name type="scientific">Caballeronia sordidicola</name>
    <name type="common">Burkholderia sordidicola</name>
    <dbReference type="NCBI Taxonomy" id="196367"/>
    <lineage>
        <taxon>Bacteria</taxon>
        <taxon>Pseudomonadati</taxon>
        <taxon>Pseudomonadota</taxon>
        <taxon>Betaproteobacteria</taxon>
        <taxon>Burkholderiales</taxon>
        <taxon>Burkholderiaceae</taxon>
        <taxon>Caballeronia</taxon>
    </lineage>
</organism>